<dbReference type="OrthoDB" id="291735at2759"/>
<dbReference type="AlphaFoldDB" id="A0BMY8"/>
<reference evidence="1 2" key="1">
    <citation type="journal article" date="2006" name="Nature">
        <title>Global trends of whole-genome duplications revealed by the ciliate Paramecium tetraurelia.</title>
        <authorList>
            <consortium name="Genoscope"/>
            <person name="Aury J.-M."/>
            <person name="Jaillon O."/>
            <person name="Duret L."/>
            <person name="Noel B."/>
            <person name="Jubin C."/>
            <person name="Porcel B.M."/>
            <person name="Segurens B."/>
            <person name="Daubin V."/>
            <person name="Anthouard V."/>
            <person name="Aiach N."/>
            <person name="Arnaiz O."/>
            <person name="Billaut A."/>
            <person name="Beisson J."/>
            <person name="Blanc I."/>
            <person name="Bouhouche K."/>
            <person name="Camara F."/>
            <person name="Duharcourt S."/>
            <person name="Guigo R."/>
            <person name="Gogendeau D."/>
            <person name="Katinka M."/>
            <person name="Keller A.-M."/>
            <person name="Kissmehl R."/>
            <person name="Klotz C."/>
            <person name="Koll F."/>
            <person name="Le Moue A."/>
            <person name="Lepere C."/>
            <person name="Malinsky S."/>
            <person name="Nowacki M."/>
            <person name="Nowak J.K."/>
            <person name="Plattner H."/>
            <person name="Poulain J."/>
            <person name="Ruiz F."/>
            <person name="Serrano V."/>
            <person name="Zagulski M."/>
            <person name="Dessen P."/>
            <person name="Betermier M."/>
            <person name="Weissenbach J."/>
            <person name="Scarpelli C."/>
            <person name="Schachter V."/>
            <person name="Sperling L."/>
            <person name="Meyer E."/>
            <person name="Cohen J."/>
            <person name="Wincker P."/>
        </authorList>
    </citation>
    <scope>NUCLEOTIDE SEQUENCE [LARGE SCALE GENOMIC DNA]</scope>
    <source>
        <strain evidence="1 2">Stock d4-2</strain>
    </source>
</reference>
<dbReference type="GeneID" id="5013087"/>
<organism evidence="1 2">
    <name type="scientific">Paramecium tetraurelia</name>
    <dbReference type="NCBI Taxonomy" id="5888"/>
    <lineage>
        <taxon>Eukaryota</taxon>
        <taxon>Sar</taxon>
        <taxon>Alveolata</taxon>
        <taxon>Ciliophora</taxon>
        <taxon>Intramacronucleata</taxon>
        <taxon>Oligohymenophorea</taxon>
        <taxon>Peniculida</taxon>
        <taxon>Parameciidae</taxon>
        <taxon>Paramecium</taxon>
    </lineage>
</organism>
<name>A0BMY8_PARTE</name>
<sequence>MKMIFETHSFRQIVCELLDNCYEVLKAFLEQAIQNDEAFEESKTQINRDLNNAIKVFIEIMVIQRVNQQQFKIFEESFIRGDAFQEQLGSLQGFFLLKKFIGFYLNSIFRIADSIC</sequence>
<accession>A0BMY8</accession>
<dbReference type="EMBL" id="CT868005">
    <property type="protein sequence ID" value="CAK59905.1"/>
    <property type="molecule type" value="Genomic_DNA"/>
</dbReference>
<keyword evidence="2" id="KW-1185">Reference proteome</keyword>
<dbReference type="HOGENOM" id="CLU_2101650_0_0_1"/>
<proteinExistence type="predicted"/>
<dbReference type="Proteomes" id="UP000000600">
    <property type="component" value="Unassembled WGS sequence"/>
</dbReference>
<evidence type="ECO:0000313" key="2">
    <source>
        <dbReference type="Proteomes" id="UP000000600"/>
    </source>
</evidence>
<dbReference type="KEGG" id="ptm:GSPATT00030542001"/>
<gene>
    <name evidence="1" type="ORF">GSPATT00030542001</name>
</gene>
<dbReference type="InParanoid" id="A0BMY8"/>
<dbReference type="RefSeq" id="XP_001427303.1">
    <property type="nucleotide sequence ID" value="XM_001427266.1"/>
</dbReference>
<protein>
    <submittedName>
        <fullName evidence="1">Uncharacterized protein</fullName>
    </submittedName>
</protein>
<evidence type="ECO:0000313" key="1">
    <source>
        <dbReference type="EMBL" id="CAK59905.1"/>
    </source>
</evidence>